<reference evidence="4" key="1">
    <citation type="journal article" date="2023" name="Commun. Biol.">
        <title>Genome analysis of Parmales, the sister group of diatoms, reveals the evolutionary specialization of diatoms from phago-mixotrophs to photoautotrophs.</title>
        <authorList>
            <person name="Ban H."/>
            <person name="Sato S."/>
            <person name="Yoshikawa S."/>
            <person name="Yamada K."/>
            <person name="Nakamura Y."/>
            <person name="Ichinomiya M."/>
            <person name="Sato N."/>
            <person name="Blanc-Mathieu R."/>
            <person name="Endo H."/>
            <person name="Kuwata A."/>
            <person name="Ogata H."/>
        </authorList>
    </citation>
    <scope>NUCLEOTIDE SEQUENCE [LARGE SCALE GENOMIC DNA]</scope>
</reference>
<feature type="compositionally biased region" description="Polar residues" evidence="1">
    <location>
        <begin position="160"/>
        <end position="169"/>
    </location>
</feature>
<dbReference type="InterPro" id="IPR013784">
    <property type="entry name" value="Carb-bd-like_fold"/>
</dbReference>
<evidence type="ECO:0000259" key="2">
    <source>
        <dbReference type="PROSITE" id="PS51166"/>
    </source>
</evidence>
<dbReference type="SUPFAM" id="SSF53756">
    <property type="entry name" value="UDP-Glycosyltransferase/glycogen phosphorylase"/>
    <property type="match status" value="1"/>
</dbReference>
<dbReference type="PANTHER" id="PTHR10788:SF94">
    <property type="entry name" value="ALPHA,ALPHA-TREHALOSE-PHOSPHATE SYNTHASE [UDP-FORMING] 5"/>
    <property type="match status" value="1"/>
</dbReference>
<accession>A0A9W7AQ48</accession>
<gene>
    <name evidence="3" type="ORF">TL16_g06849</name>
</gene>
<protein>
    <recommendedName>
        <fullName evidence="2">CBM20 domain-containing protein</fullName>
    </recommendedName>
</protein>
<dbReference type="Gene3D" id="2.60.40.10">
    <property type="entry name" value="Immunoglobulins"/>
    <property type="match status" value="1"/>
</dbReference>
<dbReference type="CDD" id="cd03788">
    <property type="entry name" value="GT20_TPS"/>
    <property type="match status" value="1"/>
</dbReference>
<dbReference type="Proteomes" id="UP001162640">
    <property type="component" value="Unassembled WGS sequence"/>
</dbReference>
<dbReference type="Pfam" id="PF00982">
    <property type="entry name" value="Glyco_transf_20"/>
    <property type="match status" value="2"/>
</dbReference>
<dbReference type="EMBL" id="BLQM01000211">
    <property type="protein sequence ID" value="GMH75704.1"/>
    <property type="molecule type" value="Genomic_DNA"/>
</dbReference>
<dbReference type="SMART" id="SM01065">
    <property type="entry name" value="CBM_2"/>
    <property type="match status" value="1"/>
</dbReference>
<sequence length="669" mass="74615">MSFSVAFSCKAPGLGHGDVIKIVGNSPSLGNNVLDRAISLHTTADSYPYYETSLALPINATSFSGQRPELNISYQYALFTGGKFNRWETPLIMIVSDVFSSPPPPSSSDSPEENFAFCRQSSINLAEGRFAFRKSFKILTNTNLESPTNKGNKSVKFEAETNNSPPTETQRLHPHPRPSPHLPLPHPPSKNSQFQGFTSSDGAIVVSIFLPIILSRNEGDGSWTADWDYENLLSMESDMRVTRIGTVKWRGWHGNVSSSKKIDNDSPEAGVPKESRLEVERLLAKFNCVPVWIDVELFGEAYNGFCKGILWPVFHNVSSVYNYGGVDSDDSMSNPSSQGSQNIFDDSEHVMGPAHGDGGKQAQLWSAYTRVNKAFSDVIVQHFNEGDLIWIHGFHLLVLPSMLSRKVGRLAKIGIFLHTPFPSSEIFRTLWCREDLLRGMLNADQIGFHLYEYSRHFLTCCRRLLGLTAAMVPDTYGGHNLAVESNGRNITITSIHAGVDASLLKKCLDHPTTQEKIKAIKEQFKGKVLMAAIDRLENLKGAPLKILGLERFLDRRPEYRGKIALIQMGISAFERGDDYLATRNELMRLVERVNDKYPNTIQFQECTEAEMRLMQRVALLRAADVILITSLRDGLNRLPMEFVIAHSDALSVGIDNYKRSDNGEPGAVR</sequence>
<dbReference type="AlphaFoldDB" id="A0A9W7AQ48"/>
<evidence type="ECO:0000313" key="4">
    <source>
        <dbReference type="Proteomes" id="UP001162640"/>
    </source>
</evidence>
<dbReference type="InterPro" id="IPR013783">
    <property type="entry name" value="Ig-like_fold"/>
</dbReference>
<dbReference type="GO" id="GO:0005829">
    <property type="term" value="C:cytosol"/>
    <property type="evidence" value="ECO:0007669"/>
    <property type="project" value="TreeGrafter"/>
</dbReference>
<comment type="caution">
    <text evidence="3">The sequence shown here is derived from an EMBL/GenBank/DDBJ whole genome shotgun (WGS) entry which is preliminary data.</text>
</comment>
<feature type="region of interest" description="Disordered" evidence="1">
    <location>
        <begin position="143"/>
        <end position="196"/>
    </location>
</feature>
<name>A0A9W7AQ48_9STRA</name>
<feature type="compositionally biased region" description="Polar residues" evidence="1">
    <location>
        <begin position="143"/>
        <end position="152"/>
    </location>
</feature>
<dbReference type="GO" id="GO:0005992">
    <property type="term" value="P:trehalose biosynthetic process"/>
    <property type="evidence" value="ECO:0007669"/>
    <property type="project" value="InterPro"/>
</dbReference>
<feature type="compositionally biased region" description="Pro residues" evidence="1">
    <location>
        <begin position="179"/>
        <end position="188"/>
    </location>
</feature>
<dbReference type="SUPFAM" id="SSF49452">
    <property type="entry name" value="Starch-binding domain-like"/>
    <property type="match status" value="1"/>
</dbReference>
<organism evidence="3 4">
    <name type="scientific">Triparma laevis f. inornata</name>
    <dbReference type="NCBI Taxonomy" id="1714386"/>
    <lineage>
        <taxon>Eukaryota</taxon>
        <taxon>Sar</taxon>
        <taxon>Stramenopiles</taxon>
        <taxon>Ochrophyta</taxon>
        <taxon>Bolidophyceae</taxon>
        <taxon>Parmales</taxon>
        <taxon>Triparmaceae</taxon>
        <taxon>Triparma</taxon>
    </lineage>
</organism>
<dbReference type="InterPro" id="IPR001830">
    <property type="entry name" value="Glyco_trans_20"/>
</dbReference>
<dbReference type="InterPro" id="IPR002044">
    <property type="entry name" value="CBM20"/>
</dbReference>
<dbReference type="GO" id="GO:2001070">
    <property type="term" value="F:starch binding"/>
    <property type="evidence" value="ECO:0007669"/>
    <property type="project" value="InterPro"/>
</dbReference>
<dbReference type="PANTHER" id="PTHR10788">
    <property type="entry name" value="TREHALOSE-6-PHOSPHATE SYNTHASE"/>
    <property type="match status" value="1"/>
</dbReference>
<proteinExistence type="predicted"/>
<feature type="domain" description="CBM20" evidence="2">
    <location>
        <begin position="1"/>
        <end position="119"/>
    </location>
</feature>
<evidence type="ECO:0000256" key="1">
    <source>
        <dbReference type="SAM" id="MobiDB-lite"/>
    </source>
</evidence>
<evidence type="ECO:0000313" key="3">
    <source>
        <dbReference type="EMBL" id="GMH75704.1"/>
    </source>
</evidence>
<dbReference type="Pfam" id="PF00686">
    <property type="entry name" value="CBM_20"/>
    <property type="match status" value="1"/>
</dbReference>
<dbReference type="Gene3D" id="3.40.50.2000">
    <property type="entry name" value="Glycogen Phosphorylase B"/>
    <property type="match status" value="2"/>
</dbReference>
<dbReference type="GO" id="GO:0004805">
    <property type="term" value="F:trehalose-phosphatase activity"/>
    <property type="evidence" value="ECO:0007669"/>
    <property type="project" value="TreeGrafter"/>
</dbReference>
<dbReference type="PROSITE" id="PS51166">
    <property type="entry name" value="CBM20"/>
    <property type="match status" value="1"/>
</dbReference>